<evidence type="ECO:0000313" key="1">
    <source>
        <dbReference type="EMBL" id="KAI4584608.1"/>
    </source>
</evidence>
<gene>
    <name evidence="1" type="ORF">MJG53_007887</name>
</gene>
<accession>A0ACB9V4E1</accession>
<dbReference type="Proteomes" id="UP001057279">
    <property type="component" value="Linkage Group LG06"/>
</dbReference>
<dbReference type="EMBL" id="CM043031">
    <property type="protein sequence ID" value="KAI4584608.1"/>
    <property type="molecule type" value="Genomic_DNA"/>
</dbReference>
<protein>
    <submittedName>
        <fullName evidence="1">Uncharacterized protein</fullName>
    </submittedName>
</protein>
<organism evidence="1 2">
    <name type="scientific">Ovis ammon polii x Ovis aries</name>
    <dbReference type="NCBI Taxonomy" id="2918886"/>
    <lineage>
        <taxon>Eukaryota</taxon>
        <taxon>Metazoa</taxon>
        <taxon>Chordata</taxon>
        <taxon>Craniata</taxon>
        <taxon>Vertebrata</taxon>
        <taxon>Euteleostomi</taxon>
        <taxon>Mammalia</taxon>
        <taxon>Eutheria</taxon>
        <taxon>Laurasiatheria</taxon>
        <taxon>Artiodactyla</taxon>
        <taxon>Ruminantia</taxon>
        <taxon>Pecora</taxon>
        <taxon>Bovidae</taxon>
        <taxon>Caprinae</taxon>
        <taxon>Ovis</taxon>
    </lineage>
</organism>
<name>A0ACB9V4E1_9CETA</name>
<proteinExistence type="predicted"/>
<reference evidence="1" key="1">
    <citation type="submission" date="2022-03" db="EMBL/GenBank/DDBJ databases">
        <title>Genomic analyses of argali, domestic sheep and their hybrids provide insights into chromosomal evolution, heterosis and genetic basis of agronomic traits.</title>
        <authorList>
            <person name="Li M."/>
        </authorList>
    </citation>
    <scope>NUCLEOTIDE SEQUENCE</scope>
    <source>
        <strain evidence="1">F1 hybrid</strain>
    </source>
</reference>
<keyword evidence="2" id="KW-1185">Reference proteome</keyword>
<sequence>MNGEAGWGLLFPSRGTGSGVVLPRSVCEPLSALMESLHPKALRSALPGAADGVLVLALDEKGFGGPSLIHSQCVRLFSRRPERVCPGVRTNPVCMLFSSSETAPSKAHPDATSGCSCALRWTTAASSGQAHTSSCKVIVGSFASDEDSVLVASGRWRNSSDAHSALMRVLSERRWYPKLMARPSLASVGRAQDHLRNPEASFRAVSGRVGHVMSQRGPEESLRFSERSGSSRRSEKGKGSVGWEGSERFIEELDHRKSPGEGELCVYTVSTSEMAGRICQMKNVRVSGTWVVIYHRSSTRQFHKLSLAQLREFRGNESSVSCSPLYRLHSALGGVMEAPMSEGSKGLALQLRVLILNNRPGIGTTVYDSDISELKMKLLKMKCVWALAKEDGMSGGGLQGQVAGEDLGGRDAAASLQPEPRAPPFQRGDYHIDVCINDYLDVFCPHYEDSVPEEKTERYVLYMVNFDGYSACDHTSKGFKRWECNRPHSPNGPLKFSEKFQLFTPFSLGFEFRPGREYFYISSAIPDNGRRSCLKLKVFVRPTNSCMKTIGVHDRVFDVNDKVENSLEPADDTVHESAEPSRGENAAQTPRIPSRLLAILLFLLAMLLTL</sequence>
<comment type="caution">
    <text evidence="1">The sequence shown here is derived from an EMBL/GenBank/DDBJ whole genome shotgun (WGS) entry which is preliminary data.</text>
</comment>
<evidence type="ECO:0000313" key="2">
    <source>
        <dbReference type="Proteomes" id="UP001057279"/>
    </source>
</evidence>